<dbReference type="GO" id="GO:0022857">
    <property type="term" value="F:transmembrane transporter activity"/>
    <property type="evidence" value="ECO:0007669"/>
    <property type="project" value="InterPro"/>
</dbReference>
<dbReference type="EMBL" id="JACHVA010000083">
    <property type="protein sequence ID" value="MBC2602252.1"/>
    <property type="molecule type" value="Genomic_DNA"/>
</dbReference>
<keyword evidence="10" id="KW-1185">Reference proteome</keyword>
<keyword evidence="6 8" id="KW-0472">Membrane</keyword>
<evidence type="ECO:0000256" key="3">
    <source>
        <dbReference type="ARBA" id="ARBA00022475"/>
    </source>
</evidence>
<keyword evidence="3" id="KW-1003">Cell membrane</keyword>
<comment type="caution">
    <text evidence="9">The sequence shown here is derived from an EMBL/GenBank/DDBJ whole genome shotgun (WGS) entry which is preliminary data.</text>
</comment>
<dbReference type="GO" id="GO:0005886">
    <property type="term" value="C:plasma membrane"/>
    <property type="evidence" value="ECO:0007669"/>
    <property type="project" value="UniProtKB-SubCell"/>
</dbReference>
<keyword evidence="5 8" id="KW-1133">Transmembrane helix</keyword>
<evidence type="ECO:0000256" key="8">
    <source>
        <dbReference type="SAM" id="Phobius"/>
    </source>
</evidence>
<evidence type="ECO:0000313" key="10">
    <source>
        <dbReference type="Proteomes" id="UP000525652"/>
    </source>
</evidence>
<proteinExistence type="inferred from homology"/>
<protein>
    <submittedName>
        <fullName evidence="9">Biopolymer transporter ExbD</fullName>
    </submittedName>
</protein>
<evidence type="ECO:0000256" key="5">
    <source>
        <dbReference type="ARBA" id="ARBA00022989"/>
    </source>
</evidence>
<organism evidence="9 10">
    <name type="scientific">Puniceicoccus vermicola</name>
    <dbReference type="NCBI Taxonomy" id="388746"/>
    <lineage>
        <taxon>Bacteria</taxon>
        <taxon>Pseudomonadati</taxon>
        <taxon>Verrucomicrobiota</taxon>
        <taxon>Opitutia</taxon>
        <taxon>Puniceicoccales</taxon>
        <taxon>Puniceicoccaceae</taxon>
        <taxon>Puniceicoccus</taxon>
    </lineage>
</organism>
<evidence type="ECO:0000256" key="7">
    <source>
        <dbReference type="RuleBase" id="RU003879"/>
    </source>
</evidence>
<comment type="similarity">
    <text evidence="2 7">Belongs to the ExbD/TolR family.</text>
</comment>
<dbReference type="RefSeq" id="WP_185692949.1">
    <property type="nucleotide sequence ID" value="NZ_JACHVA010000083.1"/>
</dbReference>
<sequence>MKSYESDSERNLDSTNLLTSPFGLAERLSPPRFRVDTIAFADLALICLITLLLCQSFIFSPGVTVDLPVLQSSESVIGVQADAVATVWDGKIVTNLGSYPLERMDTAFRDLMDNTKKEEGTLLLLSNRTTPFESIAEIFESARQAGFVQVQMAAKTQSTAP</sequence>
<name>A0A7X1AYJ2_9BACT</name>
<accession>A0A7X1AYJ2</accession>
<dbReference type="AlphaFoldDB" id="A0A7X1AYJ2"/>
<evidence type="ECO:0000256" key="6">
    <source>
        <dbReference type="ARBA" id="ARBA00023136"/>
    </source>
</evidence>
<dbReference type="InterPro" id="IPR003400">
    <property type="entry name" value="ExbD"/>
</dbReference>
<gene>
    <name evidence="9" type="ORF">H5P30_10730</name>
</gene>
<evidence type="ECO:0000256" key="4">
    <source>
        <dbReference type="ARBA" id="ARBA00022692"/>
    </source>
</evidence>
<dbReference type="Proteomes" id="UP000525652">
    <property type="component" value="Unassembled WGS sequence"/>
</dbReference>
<dbReference type="GO" id="GO:0015031">
    <property type="term" value="P:protein transport"/>
    <property type="evidence" value="ECO:0007669"/>
    <property type="project" value="UniProtKB-KW"/>
</dbReference>
<comment type="subcellular location">
    <subcellularLocation>
        <location evidence="1">Cell membrane</location>
        <topology evidence="1">Single-pass membrane protein</topology>
    </subcellularLocation>
    <subcellularLocation>
        <location evidence="7">Cell membrane</location>
        <topology evidence="7">Single-pass type II membrane protein</topology>
    </subcellularLocation>
</comment>
<evidence type="ECO:0000256" key="2">
    <source>
        <dbReference type="ARBA" id="ARBA00005811"/>
    </source>
</evidence>
<keyword evidence="7" id="KW-0813">Transport</keyword>
<feature type="transmembrane region" description="Helical" evidence="8">
    <location>
        <begin position="37"/>
        <end position="59"/>
    </location>
</feature>
<reference evidence="9 10" key="1">
    <citation type="submission" date="2020-07" db="EMBL/GenBank/DDBJ databases">
        <authorList>
            <person name="Feng X."/>
        </authorList>
    </citation>
    <scope>NUCLEOTIDE SEQUENCE [LARGE SCALE GENOMIC DNA]</scope>
    <source>
        <strain evidence="9 10">JCM14086</strain>
    </source>
</reference>
<dbReference type="Pfam" id="PF02472">
    <property type="entry name" value="ExbD"/>
    <property type="match status" value="1"/>
</dbReference>
<keyword evidence="7" id="KW-0653">Protein transport</keyword>
<evidence type="ECO:0000313" key="9">
    <source>
        <dbReference type="EMBL" id="MBC2602252.1"/>
    </source>
</evidence>
<keyword evidence="4 7" id="KW-0812">Transmembrane</keyword>
<evidence type="ECO:0000256" key="1">
    <source>
        <dbReference type="ARBA" id="ARBA00004162"/>
    </source>
</evidence>